<dbReference type="InterPro" id="IPR001138">
    <property type="entry name" value="Zn2Cys6_DnaBD"/>
</dbReference>
<dbReference type="PANTHER" id="PTHR37534:SF7">
    <property type="entry name" value="TRANSCRIPTIONAL ACTIVATOR PROTEIN UGA3"/>
    <property type="match status" value="1"/>
</dbReference>
<dbReference type="GO" id="GO:0008270">
    <property type="term" value="F:zinc ion binding"/>
    <property type="evidence" value="ECO:0007669"/>
    <property type="project" value="InterPro"/>
</dbReference>
<evidence type="ECO:0008006" key="5">
    <source>
        <dbReference type="Google" id="ProtNLM"/>
    </source>
</evidence>
<evidence type="ECO:0000313" key="3">
    <source>
        <dbReference type="EMBL" id="KAH7139657.1"/>
    </source>
</evidence>
<organism evidence="3 4">
    <name type="scientific">Dactylonectria estremocensis</name>
    <dbReference type="NCBI Taxonomy" id="1079267"/>
    <lineage>
        <taxon>Eukaryota</taxon>
        <taxon>Fungi</taxon>
        <taxon>Dikarya</taxon>
        <taxon>Ascomycota</taxon>
        <taxon>Pezizomycotina</taxon>
        <taxon>Sordariomycetes</taxon>
        <taxon>Hypocreomycetidae</taxon>
        <taxon>Hypocreales</taxon>
        <taxon>Nectriaceae</taxon>
        <taxon>Dactylonectria</taxon>
    </lineage>
</organism>
<comment type="subcellular location">
    <subcellularLocation>
        <location evidence="1">Nucleus</location>
    </subcellularLocation>
</comment>
<protein>
    <recommendedName>
        <fullName evidence="5">Zn(2)-C6 fungal-type domain-containing protein</fullName>
    </recommendedName>
</protein>
<dbReference type="CDD" id="cd00067">
    <property type="entry name" value="GAL4"/>
    <property type="match status" value="1"/>
</dbReference>
<accession>A0A9P9ELJ5</accession>
<dbReference type="GO" id="GO:0000981">
    <property type="term" value="F:DNA-binding transcription factor activity, RNA polymerase II-specific"/>
    <property type="evidence" value="ECO:0007669"/>
    <property type="project" value="InterPro"/>
</dbReference>
<dbReference type="GO" id="GO:0005634">
    <property type="term" value="C:nucleus"/>
    <property type="evidence" value="ECO:0007669"/>
    <property type="project" value="UniProtKB-SubCell"/>
</dbReference>
<dbReference type="Proteomes" id="UP000717696">
    <property type="component" value="Unassembled WGS sequence"/>
</dbReference>
<evidence type="ECO:0000256" key="1">
    <source>
        <dbReference type="ARBA" id="ARBA00004123"/>
    </source>
</evidence>
<evidence type="ECO:0000256" key="2">
    <source>
        <dbReference type="ARBA" id="ARBA00023242"/>
    </source>
</evidence>
<dbReference type="GO" id="GO:0000976">
    <property type="term" value="F:transcription cis-regulatory region binding"/>
    <property type="evidence" value="ECO:0007669"/>
    <property type="project" value="TreeGrafter"/>
</dbReference>
<dbReference type="AlphaFoldDB" id="A0A9P9ELJ5"/>
<proteinExistence type="predicted"/>
<dbReference type="GO" id="GO:0045944">
    <property type="term" value="P:positive regulation of transcription by RNA polymerase II"/>
    <property type="evidence" value="ECO:0007669"/>
    <property type="project" value="TreeGrafter"/>
</dbReference>
<keyword evidence="2" id="KW-0539">Nucleus</keyword>
<dbReference type="InterPro" id="IPR036864">
    <property type="entry name" value="Zn2-C6_fun-type_DNA-bd_sf"/>
</dbReference>
<dbReference type="SUPFAM" id="SSF57701">
    <property type="entry name" value="Zn2/Cys6 DNA-binding domain"/>
    <property type="match status" value="1"/>
</dbReference>
<dbReference type="Pfam" id="PF11951">
    <property type="entry name" value="Fungal_trans_2"/>
    <property type="match status" value="1"/>
</dbReference>
<dbReference type="OrthoDB" id="4137815at2759"/>
<comment type="caution">
    <text evidence="3">The sequence shown here is derived from an EMBL/GenBank/DDBJ whole genome shotgun (WGS) entry which is preliminary data.</text>
</comment>
<sequence length="466" mass="53011">MTPKACDRCYQNKEKCSFASSTEICIRCQYLSVTCHATRKKKRKGRRPILRPFDHGSLLVWEPDPDGESKASNARPVAHTLDSHSSWTIVNTPQSMFQRRFQDEVLRRPFTPQTAGEAMNVVTNEDKFTTLHSQFAMGRSFMRDFRLAIYSALHHSAPVITDGYLAFLALVSHCQASCLLWAIPDLHRGTKALRSLQSTEILRSHDALCVLLLGQALFVFEILTNSSATSAHSIVQSALISAEPWYSVLGRVPKFDTITFCPVLLDMVGCLVYRKMPIIRLCGQDRIVVDRYVGLCSTLLPLLYRLCEQSHAARSNAATPSWKSMSPERPEEDYSDIQSSIELWAPEIPPDFFTSYDNAERRMMMIQAKAYRLATLLIIHRLRFPLGTQDDLGQFYAYRIIQEISSFFAQKNTQYAGAFPVTFPLFISMLEVEGPGEDLLENLRSFPVQNISCENDERLRFLWPLV</sequence>
<name>A0A9P9ELJ5_9HYPO</name>
<keyword evidence="4" id="KW-1185">Reference proteome</keyword>
<gene>
    <name evidence="3" type="ORF">B0J13DRAFT_527332</name>
</gene>
<dbReference type="InterPro" id="IPR021858">
    <property type="entry name" value="Fun_TF"/>
</dbReference>
<reference evidence="3" key="1">
    <citation type="journal article" date="2021" name="Nat. Commun.">
        <title>Genetic determinants of endophytism in the Arabidopsis root mycobiome.</title>
        <authorList>
            <person name="Mesny F."/>
            <person name="Miyauchi S."/>
            <person name="Thiergart T."/>
            <person name="Pickel B."/>
            <person name="Atanasova L."/>
            <person name="Karlsson M."/>
            <person name="Huettel B."/>
            <person name="Barry K.W."/>
            <person name="Haridas S."/>
            <person name="Chen C."/>
            <person name="Bauer D."/>
            <person name="Andreopoulos W."/>
            <person name="Pangilinan J."/>
            <person name="LaButti K."/>
            <person name="Riley R."/>
            <person name="Lipzen A."/>
            <person name="Clum A."/>
            <person name="Drula E."/>
            <person name="Henrissat B."/>
            <person name="Kohler A."/>
            <person name="Grigoriev I.V."/>
            <person name="Martin F.M."/>
            <person name="Hacquard S."/>
        </authorList>
    </citation>
    <scope>NUCLEOTIDE SEQUENCE</scope>
    <source>
        <strain evidence="3">MPI-CAGE-AT-0021</strain>
    </source>
</reference>
<dbReference type="EMBL" id="JAGMUU010000014">
    <property type="protein sequence ID" value="KAH7139657.1"/>
    <property type="molecule type" value="Genomic_DNA"/>
</dbReference>
<evidence type="ECO:0000313" key="4">
    <source>
        <dbReference type="Proteomes" id="UP000717696"/>
    </source>
</evidence>
<dbReference type="PANTHER" id="PTHR37534">
    <property type="entry name" value="TRANSCRIPTIONAL ACTIVATOR PROTEIN UGA3"/>
    <property type="match status" value="1"/>
</dbReference>